<dbReference type="InterPro" id="IPR041351">
    <property type="entry name" value="Ig_GlcNase"/>
</dbReference>
<dbReference type="InterPro" id="IPR008979">
    <property type="entry name" value="Galactose-bd-like_sf"/>
</dbReference>
<dbReference type="RefSeq" id="WP_197007438.1">
    <property type="nucleotide sequence ID" value="NZ_BONS01000019.1"/>
</dbReference>
<keyword evidence="3 7" id="KW-0326">Glycosidase</keyword>
<dbReference type="SUPFAM" id="SSF49303">
    <property type="entry name" value="beta-Galactosidase/glucuronidase domain"/>
    <property type="match status" value="3"/>
</dbReference>
<evidence type="ECO:0000259" key="4">
    <source>
        <dbReference type="Pfam" id="PF00703"/>
    </source>
</evidence>
<organism evidence="7 8">
    <name type="scientific">Longispora fulva</name>
    <dbReference type="NCBI Taxonomy" id="619741"/>
    <lineage>
        <taxon>Bacteria</taxon>
        <taxon>Bacillati</taxon>
        <taxon>Actinomycetota</taxon>
        <taxon>Actinomycetes</taxon>
        <taxon>Micromonosporales</taxon>
        <taxon>Micromonosporaceae</taxon>
        <taxon>Longispora</taxon>
    </lineage>
</organism>
<dbReference type="Gene3D" id="2.60.40.10">
    <property type="entry name" value="Immunoglobulins"/>
    <property type="match status" value="3"/>
</dbReference>
<dbReference type="InterPro" id="IPR017853">
    <property type="entry name" value="GH"/>
</dbReference>
<feature type="domain" description="Exo-beta-D-glucosaminidase Ig-fold" evidence="5">
    <location>
        <begin position="765"/>
        <end position="867"/>
    </location>
</feature>
<dbReference type="InterPro" id="IPR036156">
    <property type="entry name" value="Beta-gal/glucu_dom_sf"/>
</dbReference>
<evidence type="ECO:0000256" key="1">
    <source>
        <dbReference type="ARBA" id="ARBA00007401"/>
    </source>
</evidence>
<dbReference type="Pfam" id="PF00703">
    <property type="entry name" value="Glyco_hydro_2"/>
    <property type="match status" value="1"/>
</dbReference>
<evidence type="ECO:0000259" key="6">
    <source>
        <dbReference type="Pfam" id="PF22666"/>
    </source>
</evidence>
<dbReference type="Pfam" id="PF22666">
    <property type="entry name" value="Glyco_hydro_2_N2"/>
    <property type="match status" value="1"/>
</dbReference>
<dbReference type="PANTHER" id="PTHR43536">
    <property type="entry name" value="MANNOSYLGLYCOPROTEIN ENDO-BETA-MANNOSIDASE"/>
    <property type="match status" value="1"/>
</dbReference>
<dbReference type="Pfam" id="PF18368">
    <property type="entry name" value="Ig_GlcNase"/>
    <property type="match status" value="1"/>
</dbReference>
<dbReference type="Gene3D" id="2.60.120.260">
    <property type="entry name" value="Galactose-binding domain-like"/>
    <property type="match status" value="1"/>
</dbReference>
<proteinExistence type="inferred from homology"/>
<dbReference type="InterPro" id="IPR013783">
    <property type="entry name" value="Ig-like_fold"/>
</dbReference>
<dbReference type="GO" id="GO:0052761">
    <property type="term" value="F:exo-1,4-beta-D-glucosaminidase activity"/>
    <property type="evidence" value="ECO:0007669"/>
    <property type="project" value="UniProtKB-EC"/>
</dbReference>
<dbReference type="Gene3D" id="3.20.20.80">
    <property type="entry name" value="Glycosidases"/>
    <property type="match status" value="1"/>
</dbReference>
<accession>A0A8J7GPD9</accession>
<keyword evidence="8" id="KW-1185">Reference proteome</keyword>
<reference evidence="7" key="1">
    <citation type="submission" date="2020-11" db="EMBL/GenBank/DDBJ databases">
        <title>Sequencing the genomes of 1000 actinobacteria strains.</title>
        <authorList>
            <person name="Klenk H.-P."/>
        </authorList>
    </citation>
    <scope>NUCLEOTIDE SEQUENCE</scope>
    <source>
        <strain evidence="7">DSM 45356</strain>
    </source>
</reference>
<evidence type="ECO:0000256" key="2">
    <source>
        <dbReference type="ARBA" id="ARBA00022801"/>
    </source>
</evidence>
<keyword evidence="2 7" id="KW-0378">Hydrolase</keyword>
<comment type="caution">
    <text evidence="7">The sequence shown here is derived from an EMBL/GenBank/DDBJ whole genome shotgun (WGS) entry which is preliminary data.</text>
</comment>
<comment type="similarity">
    <text evidence="1">Belongs to the glycosyl hydrolase 2 family.</text>
</comment>
<sequence length="873" mass="94198">MRRTLLVLIVLAGVLTVARAEPVVRRDPGPEHLAVGEPARAGALTGYRIRSSALETAGGPEVSRPGFDTTGWAAVPARSTVFGGLLGTGAYPDPFYSTNMAAVDPAAFAVPWWFRSDFTVDPATGEHTFVEVTGVVSRADVWVNGTRVGTVVGMYPICEFDLTALVLPGTNTIAFQVRPNDPGRDLTTGWIDWNPAPPDNNMGLVGDVTIRRSGPVALRGARVLTRLAEPEPDTADLTARVEARNDSGSPVVATLTGYAGPAALHATVALAPHETRTVTFRRSVVHRPRVWWPVGMGRQPRYELMVEAGVAGRYSDRALDRFGVRRVTSRVDADDIRHYAVNGRPVVIRGAGWSPDLFLREDPARLAEQLASAVDLGLNTLRLEGRLGNDDLYERADRLGLLVLPGWECCGRWEDPDSWGEEDHAVARASMAGVAARLRNHPSVLSFLIGSDEAPPERVEEEYLSALRALDWPTPVLSSASGLAGPRTGSPGLKMTGPYDWVPPGYWYDKRDGGAFGLNAETSAGAALPSMDSLRRMLSPEELERLWREPDAPVYRSGTLDFADLRIFNAALAGRYGPPTGLADYVAKAHLAQFEATRAQFEAYARNSADASRPATGQIYWNLTSGWPSVHWQLFDNSLDPTAGYYAVKRSNEPLHVQYSYDDRSVVLIRRGNREVEGLTVRAELFAPDGRPLGDRTFDDVTAGAGNRGGVVGVTRVGTVPVPEGGGAYLLRLIATDAKGRERSRNVYWLSTGADVLDRAATSYVNTPTTAYADLTGLAAMPPAELAATFSERPVDGGTVTTVTVRNTSSVPALQVEARLVGADGQPVLPARWDDNLVSLWPGESVTLTATHHARSLTAVRVEGWNVAPRPVG</sequence>
<dbReference type="AlphaFoldDB" id="A0A8J7GPD9"/>
<evidence type="ECO:0000256" key="3">
    <source>
        <dbReference type="ARBA" id="ARBA00023295"/>
    </source>
</evidence>
<dbReference type="EMBL" id="JADOUF010000001">
    <property type="protein sequence ID" value="MBG6140947.1"/>
    <property type="molecule type" value="Genomic_DNA"/>
</dbReference>
<dbReference type="InterPro" id="IPR054593">
    <property type="entry name" value="Beta-mannosidase-like_N2"/>
</dbReference>
<protein>
    <submittedName>
        <fullName evidence="7">Exo-1,4-beta-D-glucosaminidase</fullName>
        <ecNumber evidence="7">3.2.1.165</ecNumber>
    </submittedName>
</protein>
<dbReference type="InterPro" id="IPR006102">
    <property type="entry name" value="Ig-like_GH2"/>
</dbReference>
<evidence type="ECO:0000313" key="7">
    <source>
        <dbReference type="EMBL" id="MBG6140947.1"/>
    </source>
</evidence>
<evidence type="ECO:0000313" key="8">
    <source>
        <dbReference type="Proteomes" id="UP000622552"/>
    </source>
</evidence>
<name>A0A8J7GPD9_9ACTN</name>
<feature type="domain" description="Beta-mannosidase-like galactose-binding" evidence="6">
    <location>
        <begin position="71"/>
        <end position="179"/>
    </location>
</feature>
<dbReference type="Proteomes" id="UP000622552">
    <property type="component" value="Unassembled WGS sequence"/>
</dbReference>
<dbReference type="GO" id="GO:0005975">
    <property type="term" value="P:carbohydrate metabolic process"/>
    <property type="evidence" value="ECO:0007669"/>
    <property type="project" value="InterPro"/>
</dbReference>
<evidence type="ECO:0000259" key="5">
    <source>
        <dbReference type="Pfam" id="PF18368"/>
    </source>
</evidence>
<feature type="domain" description="Glycoside hydrolase family 2 immunoglobulin-like beta-sandwich" evidence="4">
    <location>
        <begin position="223"/>
        <end position="325"/>
    </location>
</feature>
<dbReference type="EC" id="3.2.1.165" evidence="7"/>
<dbReference type="InterPro" id="IPR043534">
    <property type="entry name" value="EBDG/EBM"/>
</dbReference>
<dbReference type="SUPFAM" id="SSF49785">
    <property type="entry name" value="Galactose-binding domain-like"/>
    <property type="match status" value="1"/>
</dbReference>
<gene>
    <name evidence="7" type="ORF">IW245_007141</name>
</gene>
<dbReference type="SUPFAM" id="SSF51445">
    <property type="entry name" value="(Trans)glycosidases"/>
    <property type="match status" value="1"/>
</dbReference>
<dbReference type="PANTHER" id="PTHR43536:SF1">
    <property type="entry name" value="MANNOSYLGLYCOPROTEIN ENDO-BETA-MANNOSIDASE"/>
    <property type="match status" value="1"/>
</dbReference>